<gene>
    <name evidence="2" type="ORF">J4732_21885</name>
</gene>
<evidence type="ECO:0000313" key="2">
    <source>
        <dbReference type="EMBL" id="MBO2007357.1"/>
    </source>
</evidence>
<accession>A0A939NS10</accession>
<name>A0A939NS10_SERMA</name>
<protein>
    <submittedName>
        <fullName evidence="2">Uncharacterized protein</fullName>
    </submittedName>
</protein>
<keyword evidence="1" id="KW-0472">Membrane</keyword>
<sequence>MSSSASTTPISARLESLRPRTLPLAFASIVVGSAIAARHGSLKPEVALLALLTAGLLQILQRRTTTAMRSKAAIKKIASGRCAACKGMITRAQMKRALVVTVVLIALAGCSLIAVACEQPSDVVGFGAGRAVYRGGHHLPSATSPTGIWGWATSRCWCSSAG</sequence>
<dbReference type="EMBL" id="JAGETR010000234">
    <property type="protein sequence ID" value="MBO2007357.1"/>
    <property type="molecule type" value="Genomic_DNA"/>
</dbReference>
<reference evidence="2" key="1">
    <citation type="submission" date="2021-03" db="EMBL/GenBank/DDBJ databases">
        <title>Molecular epidemiology and mechanisms of colistin and carbapenem resistance in Enterobacteriaceae from clinical isolates, the environment and porcine samples in Pretoria, South Africa.</title>
        <authorList>
            <person name="Bogoshi D."/>
            <person name="Mbelle N.M."/>
            <person name="Naidoo V."/>
            <person name="Osei Sekyere J."/>
        </authorList>
    </citation>
    <scope>NUCLEOTIDE SEQUENCE</scope>
    <source>
        <strain evidence="2">C080</strain>
    </source>
</reference>
<evidence type="ECO:0000256" key="1">
    <source>
        <dbReference type="SAM" id="Phobius"/>
    </source>
</evidence>
<proteinExistence type="predicted"/>
<comment type="caution">
    <text evidence="2">The sequence shown here is derived from an EMBL/GenBank/DDBJ whole genome shotgun (WGS) entry which is preliminary data.</text>
</comment>
<feature type="transmembrane region" description="Helical" evidence="1">
    <location>
        <begin position="97"/>
        <end position="116"/>
    </location>
</feature>
<keyword evidence="1" id="KW-0812">Transmembrane</keyword>
<dbReference type="AlphaFoldDB" id="A0A939NS10"/>
<keyword evidence="1" id="KW-1133">Transmembrane helix</keyword>
<organism evidence="2">
    <name type="scientific">Serratia marcescens</name>
    <dbReference type="NCBI Taxonomy" id="615"/>
    <lineage>
        <taxon>Bacteria</taxon>
        <taxon>Pseudomonadati</taxon>
        <taxon>Pseudomonadota</taxon>
        <taxon>Gammaproteobacteria</taxon>
        <taxon>Enterobacterales</taxon>
        <taxon>Yersiniaceae</taxon>
        <taxon>Serratia</taxon>
    </lineage>
</organism>